<dbReference type="OrthoDB" id="679712at2759"/>
<evidence type="ECO:0000256" key="1">
    <source>
        <dbReference type="ARBA" id="ARBA00022670"/>
    </source>
</evidence>
<dbReference type="InterPro" id="IPR021109">
    <property type="entry name" value="Peptidase_aspartic_dom_sf"/>
</dbReference>
<keyword evidence="2" id="KW-0808">Transferase</keyword>
<evidence type="ECO:0000256" key="2">
    <source>
        <dbReference type="ARBA" id="ARBA00022679"/>
    </source>
</evidence>
<keyword evidence="7" id="KW-0695">RNA-directed DNA polymerase</keyword>
<dbReference type="GO" id="GO:0004519">
    <property type="term" value="F:endonuclease activity"/>
    <property type="evidence" value="ECO:0007669"/>
    <property type="project" value="UniProtKB-KW"/>
</dbReference>
<dbReference type="PANTHER" id="PTHR35046">
    <property type="entry name" value="ZINC KNUCKLE (CCHC-TYPE) FAMILY PROTEIN"/>
    <property type="match status" value="1"/>
</dbReference>
<dbReference type="AlphaFoldDB" id="A0A9D5H3N3"/>
<evidence type="ECO:0000259" key="8">
    <source>
        <dbReference type="PROSITE" id="PS50878"/>
    </source>
</evidence>
<dbReference type="FunFam" id="3.10.10.10:FF:000007">
    <property type="entry name" value="Retrovirus-related Pol polyprotein from transposon 17.6-like Protein"/>
    <property type="match status" value="1"/>
</dbReference>
<keyword evidence="4" id="KW-0540">Nuclease</keyword>
<dbReference type="InterPro" id="IPR043128">
    <property type="entry name" value="Rev_trsase/Diguanyl_cyclase"/>
</dbReference>
<feature type="domain" description="Reverse transcriptase" evidence="8">
    <location>
        <begin position="292"/>
        <end position="471"/>
    </location>
</feature>
<keyword evidence="3" id="KW-0548">Nucleotidyltransferase</keyword>
<evidence type="ECO:0000313" key="10">
    <source>
        <dbReference type="Proteomes" id="UP001085076"/>
    </source>
</evidence>
<keyword evidence="1" id="KW-0645">Protease</keyword>
<dbReference type="EMBL" id="JAGGNH010000010">
    <property type="protein sequence ID" value="KAJ0961999.1"/>
    <property type="molecule type" value="Genomic_DNA"/>
</dbReference>
<keyword evidence="6" id="KW-0378">Hydrolase</keyword>
<evidence type="ECO:0000256" key="5">
    <source>
        <dbReference type="ARBA" id="ARBA00022759"/>
    </source>
</evidence>
<dbReference type="GO" id="GO:0006508">
    <property type="term" value="P:proteolysis"/>
    <property type="evidence" value="ECO:0007669"/>
    <property type="project" value="UniProtKB-KW"/>
</dbReference>
<dbReference type="Gene3D" id="2.40.70.10">
    <property type="entry name" value="Acid Proteases"/>
    <property type="match status" value="1"/>
</dbReference>
<proteinExistence type="predicted"/>
<gene>
    <name evidence="9" type="ORF">J5N97_029827</name>
</gene>
<evidence type="ECO:0000256" key="6">
    <source>
        <dbReference type="ARBA" id="ARBA00022801"/>
    </source>
</evidence>
<dbReference type="PROSITE" id="PS50878">
    <property type="entry name" value="RT_POL"/>
    <property type="match status" value="1"/>
</dbReference>
<protein>
    <recommendedName>
        <fullName evidence="8">Reverse transcriptase domain-containing protein</fullName>
    </recommendedName>
</protein>
<sequence>MIEEIEAEEAEEPVYDDYGDDDEAGDVLIGDGHETLVVRKSLLAPKDESRDDWLRNNIFHTTCTVADKVCKVIIDSGSCENVVSEDAVQKLQLKTERHSKPYNLSWLSKGNEVKVDHRCLVSFSIGQRYFDNAWCDVVSMDACHLLLGRPCQYDRSVVHDGRKNTYSLSIKGKKIVLTPHREEKHHAPVTNTNLLSMSRFLSGIKQGDVVYALLPCMHSATDMDPDLPIEVQQLLLEFADLMPEELPPGLPPMRDIQHQIDLVPGSSLPNRPAYRLSPKEAEELQRQVEELLRNGYIRESMSPCAVPALVVPKKDGSWRMCIDSRAINKITIKYRYPIPRLDDMLDQLSGSKVFSKIDLKSGYHQIRIRPGDEWKTAFKTQHGLYEWMVMPFGLSNAPNTFMRFMYQVLRPFMGKFVVVYFDDILIYSPNWSSHFDHLRTVFELLRTERLFVSRKKCSFFTTSVTFLGFDVSTDVVHADQSKIDAILEWPRPRTLHDVRSFHGLASFYRRFIRNLAR</sequence>
<evidence type="ECO:0000256" key="3">
    <source>
        <dbReference type="ARBA" id="ARBA00022695"/>
    </source>
</evidence>
<evidence type="ECO:0000256" key="4">
    <source>
        <dbReference type="ARBA" id="ARBA00022722"/>
    </source>
</evidence>
<organism evidence="9 10">
    <name type="scientific">Dioscorea zingiberensis</name>
    <dbReference type="NCBI Taxonomy" id="325984"/>
    <lineage>
        <taxon>Eukaryota</taxon>
        <taxon>Viridiplantae</taxon>
        <taxon>Streptophyta</taxon>
        <taxon>Embryophyta</taxon>
        <taxon>Tracheophyta</taxon>
        <taxon>Spermatophyta</taxon>
        <taxon>Magnoliopsida</taxon>
        <taxon>Liliopsida</taxon>
        <taxon>Dioscoreales</taxon>
        <taxon>Dioscoreaceae</taxon>
        <taxon>Dioscorea</taxon>
    </lineage>
</organism>
<dbReference type="Pfam" id="PF00078">
    <property type="entry name" value="RVT_1"/>
    <property type="match status" value="1"/>
</dbReference>
<reference evidence="9" key="2">
    <citation type="journal article" date="2022" name="Hortic Res">
        <title>The genome of Dioscorea zingiberensis sheds light on the biosynthesis, origin and evolution of the medicinally important diosgenin saponins.</title>
        <authorList>
            <person name="Li Y."/>
            <person name="Tan C."/>
            <person name="Li Z."/>
            <person name="Guo J."/>
            <person name="Li S."/>
            <person name="Chen X."/>
            <person name="Wang C."/>
            <person name="Dai X."/>
            <person name="Yang H."/>
            <person name="Song W."/>
            <person name="Hou L."/>
            <person name="Xu J."/>
            <person name="Tong Z."/>
            <person name="Xu A."/>
            <person name="Yuan X."/>
            <person name="Wang W."/>
            <person name="Yang Q."/>
            <person name="Chen L."/>
            <person name="Sun Z."/>
            <person name="Wang K."/>
            <person name="Pan B."/>
            <person name="Chen J."/>
            <person name="Bao Y."/>
            <person name="Liu F."/>
            <person name="Qi X."/>
            <person name="Gang D.R."/>
            <person name="Wen J."/>
            <person name="Li J."/>
        </authorList>
    </citation>
    <scope>NUCLEOTIDE SEQUENCE</scope>
    <source>
        <strain evidence="9">Dzin_1.0</strain>
    </source>
</reference>
<dbReference type="Gene3D" id="3.30.70.270">
    <property type="match status" value="2"/>
</dbReference>
<dbReference type="CDD" id="cd01647">
    <property type="entry name" value="RT_LTR"/>
    <property type="match status" value="1"/>
</dbReference>
<dbReference type="SUPFAM" id="SSF50630">
    <property type="entry name" value="Acid proteases"/>
    <property type="match status" value="1"/>
</dbReference>
<reference evidence="9" key="1">
    <citation type="submission" date="2021-03" db="EMBL/GenBank/DDBJ databases">
        <authorList>
            <person name="Li Z."/>
            <person name="Yang C."/>
        </authorList>
    </citation>
    <scope>NUCLEOTIDE SEQUENCE</scope>
    <source>
        <strain evidence="9">Dzin_1.0</strain>
        <tissue evidence="9">Leaf</tissue>
    </source>
</reference>
<dbReference type="CDD" id="cd00303">
    <property type="entry name" value="retropepsin_like"/>
    <property type="match status" value="1"/>
</dbReference>
<keyword evidence="5" id="KW-0255">Endonuclease</keyword>
<name>A0A9D5H3N3_9LILI</name>
<comment type="caution">
    <text evidence="9">The sequence shown here is derived from an EMBL/GenBank/DDBJ whole genome shotgun (WGS) entry which is preliminary data.</text>
</comment>
<evidence type="ECO:0000313" key="9">
    <source>
        <dbReference type="EMBL" id="KAJ0961999.1"/>
    </source>
</evidence>
<accession>A0A9D5H3N3</accession>
<dbReference type="GO" id="GO:0003964">
    <property type="term" value="F:RNA-directed DNA polymerase activity"/>
    <property type="evidence" value="ECO:0007669"/>
    <property type="project" value="UniProtKB-KW"/>
</dbReference>
<dbReference type="InterPro" id="IPR000477">
    <property type="entry name" value="RT_dom"/>
</dbReference>
<dbReference type="GO" id="GO:0008233">
    <property type="term" value="F:peptidase activity"/>
    <property type="evidence" value="ECO:0007669"/>
    <property type="project" value="UniProtKB-KW"/>
</dbReference>
<evidence type="ECO:0000256" key="7">
    <source>
        <dbReference type="ARBA" id="ARBA00022918"/>
    </source>
</evidence>
<dbReference type="Proteomes" id="UP001085076">
    <property type="component" value="Miscellaneous, Linkage group lg10"/>
</dbReference>
<dbReference type="PANTHER" id="PTHR35046:SF26">
    <property type="entry name" value="RNA-DIRECTED DNA POLYMERASE"/>
    <property type="match status" value="1"/>
</dbReference>
<keyword evidence="10" id="KW-1185">Reference proteome</keyword>
<dbReference type="SUPFAM" id="SSF56672">
    <property type="entry name" value="DNA/RNA polymerases"/>
    <property type="match status" value="1"/>
</dbReference>
<dbReference type="Gene3D" id="3.10.10.10">
    <property type="entry name" value="HIV Type 1 Reverse Transcriptase, subunit A, domain 1"/>
    <property type="match status" value="1"/>
</dbReference>
<dbReference type="InterPro" id="IPR043502">
    <property type="entry name" value="DNA/RNA_pol_sf"/>
</dbReference>